<keyword evidence="1" id="KW-0234">DNA repair</keyword>
<dbReference type="InterPro" id="IPR051055">
    <property type="entry name" value="PIF1_helicase"/>
</dbReference>
<accession>A0A9P1G5A6</accession>
<evidence type="ECO:0000313" key="9">
    <source>
        <dbReference type="Proteomes" id="UP001152797"/>
    </source>
</evidence>
<dbReference type="InterPro" id="IPR010285">
    <property type="entry name" value="DNA_helicase_pif1-like_DEAD"/>
</dbReference>
<dbReference type="SUPFAM" id="SSF52540">
    <property type="entry name" value="P-loop containing nucleoside triphosphate hydrolases"/>
    <property type="match status" value="2"/>
</dbReference>
<evidence type="ECO:0000259" key="4">
    <source>
        <dbReference type="Pfam" id="PF14214"/>
    </source>
</evidence>
<feature type="region of interest" description="Disordered" evidence="2">
    <location>
        <begin position="562"/>
        <end position="593"/>
    </location>
</feature>
<dbReference type="EC" id="5.6.2.3" evidence="1"/>
<comment type="similarity">
    <text evidence="1">Belongs to the helicase family.</text>
</comment>
<reference evidence="7" key="2">
    <citation type="submission" date="2024-04" db="EMBL/GenBank/DDBJ databases">
        <authorList>
            <person name="Chen Y."/>
            <person name="Shah S."/>
            <person name="Dougan E. K."/>
            <person name="Thang M."/>
            <person name="Chan C."/>
        </authorList>
    </citation>
    <scope>NUCLEOTIDE SEQUENCE [LARGE SCALE GENOMIC DNA]</scope>
</reference>
<comment type="catalytic activity">
    <reaction evidence="1">
        <text>ATP + H2O = ADP + phosphate + H(+)</text>
        <dbReference type="Rhea" id="RHEA:13065"/>
        <dbReference type="ChEBI" id="CHEBI:15377"/>
        <dbReference type="ChEBI" id="CHEBI:15378"/>
        <dbReference type="ChEBI" id="CHEBI:30616"/>
        <dbReference type="ChEBI" id="CHEBI:43474"/>
        <dbReference type="ChEBI" id="CHEBI:456216"/>
        <dbReference type="EC" id="5.6.2.3"/>
    </reaction>
</comment>
<feature type="domain" description="DUF6570" evidence="5">
    <location>
        <begin position="1042"/>
        <end position="1195"/>
    </location>
</feature>
<sequence>MDHIEFKVPAGCYTEASVKELRAFLSCMHRKIGEGSLLWRVRLQLADMKEEFQRKMSDFDRKKAMDMRTRSKDFEKKVEIEAAKLRARTKDQLDSTTKRTIMENEQMVGRQLEVVAAGASQHCRERWIAGSFHRLGVGALHPGRSCSVAVVAAFLMQKEKISLGKAKSLGVLELEEFMKINCWRESAFDTLERKTTISRAHHQSSEALLSIKEKRPEIDCRTNFLDQLRSLEEELQVVPVCPMTLEAAGALKNELSEVNPKVIMEISFDGQSVGRIEFELFCGWAERLNDLKFEGSSASIAMWTGHGSRARQPCWRKLHAAFHAGGKCMRPTVLAVNARGLSSRKATWMWTFSLILLFRVFFFSRVFVCLGRGVVACSVALPTQRLPKRFCGGGPPPEAKELVAAICLSVLQDEKRVTAVLNQSWVDTWHGWEELKADGSDTVARNVAERLLQIAGVNMPRNMMTNACRLQELTARGLHLKVASSHGVNNCLIDSLLLCLVNKGLTPQEYTMAERKALCATCREDLCVRHGVPRGVYLDGHRDTPRQGYHFDALVGAVAQSGNQRKSCARGSQAHTTEDEGSRHEDRGHRPPSMELQRVHQALDGFFRSRGTGINVNTQDARDIMEAWDDAERCSVKLHMLLQANTTYMDAGMHAARRLLGEWRAHYATYTQGPGQRLGESMSGKGGKKEVEPAAEAEAMEVEEAVASNRQKLSETEVTDKDASSTGKKAAAKRPLAEGLGLPRKRLRGKQPAPEQGLARNDVKGDDALDHGLALDEYILRTWHATHGNPDPRAQGDMVLEALGKQFRKKPTLPHWMAIATRDAAFDLPDYICSFEGCNFESELAEAFEEHVCQEHRRALEPLASKPATKAKMLEAYRAGLTWACQQDAPTAHIAIDRRCLRQYRDSQSGDKIGAGICLLCARRFPYADAMGEGDRIQWKQLAGKSHFLGLSLEETKRWLSLDTYWSTYAMQYGRTVRERLRAELQDWCADVELDGQNLSIICCPEDKVCAKRCPPGRICSACWAPVCMHCRDSLRAKEASRLALANDMLVFYTPRMIYKEEVTFMELVCASPCFTAMACFSLEKKLLGDRALDQDAFMNRNRLVARGNATTFPLAWEELLQNLQAASTEAAAGEIRLPKVGVELAAVINVIIKAGGPLSERDDAAKIIHQARVRRAVVLQLIADAKAREHPAYNFLNMNEVVQRAEQLPEDGVPAEIVAWLPHDTDLDNVQRQKAATPTRAMLSEADVQAEFAYMCKPNAVVSERTSGGFADPNATHVAALQAVVQTREACRAETTTAVVYTGNRLLDQFEPWYFAFAFAFLFPYGSGMPDPPSWSPKLRHRRPPDALRVEFATWMRCMARRCESQINRDWTFGFTSWNLYFRSAINLSRNLSPYNAPIFDEAEQKFRALRAEEVEAGALQLLNALSGTYADVRGNLRPVNGDVSKLAYVRNLRPAARKLLKNMKHTARSLPGTQEARRQMRFEIEAMRVRYGVPLFITVSPDEAHQWLFIRMSRTRASDPVRSASVWQEWCSGDRQFPSLDGDLCFPIHLEKFCRALPSWEQRRALLARDPLASVDGFHVLLRLLCRHIFGVRMCEHCPDCDMTATPCSDTSGSNASLFGGVFGRVDAIYVTIEAQKSTGSLHGHMQCFVQCLHQHTPLTEIFQLPHLRLEALRQEYCKYQAHVAHAVYSGQGQDSIREGIEGAESTWPEHARDAHMTTIPGYQQRRAQGARDLTEAELWGQEYLEHDVVKLQYLKQHHYHPLNVETGERMPLRGCQKKENMGVCKSDFPRDQWLSDSAKVLCPCQLQSHGFSLTGRKNRLGALHGPYGHPYLNPCHPALLAGMRGGNNDVQVPYRLPYACATCGDSLSGKEKQLIALAAQRAQDAQTGYCSDYCSKNQPMGFHEIKEFQKGHITLHASLKQADVDHIGKRHANRFLSDAYCKGLVRGQVECCNLRANHIDGSIVAAERVSSCNFTMFPGHVYLQLLEKLEGKESGSDIAYIRTRKAPGSGARHVREAATGQAYSHRPSDSECWWLSPYEFTMHWELVPARIPHSRAEWEAANSDAWDVALTPVGEQKLRSSPLQAAAKLKPSTDYRLKVIRSRDRVCFASTAATAVLRHNWYLQRRVRPRCPHFANAPVPQRWTEKADRNARLTCVYFRAWTLDMTRATSQVPHLSQLLGPHETWEDALREWLLRLPCAETKRHVGNFLSVYRVRPSAEADVNSDDDGVDEPFTLRPADVAAALRTQFPAQKASSCKAANDDRANRIESAMNTADGLWQAPALPHRRPEASTRYCALDPKAMQQAARKRVDARAVASPVPSCVAARPCRASVAEVRTWAAALPHAPCNAEQRAFCELVAARVETELAASTSTAGCGHVASEPLRWVLHGGPGTGKSHTLKFLRQDLFEDVLGWHHGVDFQIVSFQAVMAELLEGDTIHHALGLDWSGDRTQSLARAMECAGRSLQWRWLILDEFSMVSAELLAQLELRCRELMRDLSLAKYDGNGKIRPFGGLNVILAGDVYQLPPPKGTFLGDIPWDLLAGRKSTRQAPGHQGQTLLWGEAAAGMQGMTELVRCERTQDAWLAELQGELRHGQLSDDNHKFLHGKPTTVPGSWIAGHATCEQPGCAALPTLGLRPEAIQEAECSYCAADRRSRILVAQGDADPRFQNEFADAVAIFGTNDIKYHVNKLRAIQWANARQKQAYLFVAQDVASSVVVQEKPNLTAEKLQWLQRHDKECGGLYGVLPLCVGMPVRATDHLDRKRGILKGTKGLVVGWSEIANETPAPEGVVCNALPAVVYVKFDTATSWQIPGMPDSNVYPVGPCRRVWYLDRQRKSPKLRVSRTQFPLAPQFAITAHVAQGQTIKEGVMTDLCIGPMGNPFTVYVAITRVQGRGKLLIFRPFDAAPFQKGIGLGRDLLLRHLRGDAINWQALLAKYCEERVCSTCAERKQSTAFTSGQWKRSDTDRVCRECTKHYADAGTPWQCNVCKLWHVETNFPEKHRQRQCSFFRVCLTCEVKKPCFKCGVPKAEKDYGPAAWKARHADRRCCRECVQKLRGYWSCAECSERKPHAEFTAWRESHDYSQDGTQCCNTCISLALVCQIARRANERLTPLRRREKSRRHQAIIDEVRQEILERTRQKTTIAFTQDMQSCKDRLPDCATGSVRPEAATASAASHEEPRPPETDVTAKNGKQIRRYQCPFCQQQVKSTVETGQINHSFACGKFFRVVGGFVTGRIHKHACPTCATIVYSEKAAGQIKARHRNSAGRTCRRESWNVTATLD</sequence>
<evidence type="ECO:0000256" key="1">
    <source>
        <dbReference type="RuleBase" id="RU363044"/>
    </source>
</evidence>
<dbReference type="Pfam" id="PF20209">
    <property type="entry name" value="DUF6570"/>
    <property type="match status" value="1"/>
</dbReference>
<feature type="domain" description="Helitron helicase-like" evidence="4">
    <location>
        <begin position="1453"/>
        <end position="1648"/>
    </location>
</feature>
<dbReference type="GO" id="GO:0016787">
    <property type="term" value="F:hydrolase activity"/>
    <property type="evidence" value="ECO:0007669"/>
    <property type="project" value="UniProtKB-KW"/>
</dbReference>
<protein>
    <recommendedName>
        <fullName evidence="1">ATP-dependent DNA helicase</fullName>
        <ecNumber evidence="1">5.6.2.3</ecNumber>
    </recommendedName>
</protein>
<keyword evidence="1" id="KW-0067">ATP-binding</keyword>
<dbReference type="InterPro" id="IPR029021">
    <property type="entry name" value="Prot-tyrosine_phosphatase-like"/>
</dbReference>
<dbReference type="Gene3D" id="3.40.50.300">
    <property type="entry name" value="P-loop containing nucleotide triphosphate hydrolases"/>
    <property type="match status" value="1"/>
</dbReference>
<evidence type="ECO:0000259" key="5">
    <source>
        <dbReference type="Pfam" id="PF20209"/>
    </source>
</evidence>
<keyword evidence="1" id="KW-0227">DNA damage</keyword>
<dbReference type="EMBL" id="CAMXCT020002805">
    <property type="protein sequence ID" value="CAL1153968.1"/>
    <property type="molecule type" value="Genomic_DNA"/>
</dbReference>
<dbReference type="InterPro" id="IPR027417">
    <property type="entry name" value="P-loop_NTPase"/>
</dbReference>
<keyword evidence="9" id="KW-1185">Reference proteome</keyword>
<dbReference type="InterPro" id="IPR025476">
    <property type="entry name" value="Helitron_helicase-like"/>
</dbReference>
<dbReference type="Pfam" id="PF05970">
    <property type="entry name" value="PIF1"/>
    <property type="match status" value="1"/>
</dbReference>
<proteinExistence type="inferred from homology"/>
<feature type="compositionally biased region" description="Basic and acidic residues" evidence="2">
    <location>
        <begin position="712"/>
        <end position="723"/>
    </location>
</feature>
<dbReference type="Gene3D" id="3.90.190.10">
    <property type="entry name" value="Protein tyrosine phosphatase superfamily"/>
    <property type="match status" value="1"/>
</dbReference>
<dbReference type="InterPro" id="IPR046700">
    <property type="entry name" value="DUF6570"/>
</dbReference>
<feature type="compositionally biased region" description="Basic and acidic residues" evidence="2">
    <location>
        <begin position="576"/>
        <end position="589"/>
    </location>
</feature>
<feature type="domain" description="DNA helicase Pif1-like DEAD-box helicase" evidence="3">
    <location>
        <begin position="2390"/>
        <end position="2529"/>
    </location>
</feature>
<dbReference type="EMBL" id="CAMXCT030002805">
    <property type="protein sequence ID" value="CAL4787905.1"/>
    <property type="molecule type" value="Genomic_DNA"/>
</dbReference>
<keyword evidence="1" id="KW-0378">Hydrolase</keyword>
<comment type="caution">
    <text evidence="6">The sequence shown here is derived from an EMBL/GenBank/DDBJ whole genome shotgun (WGS) entry which is preliminary data.</text>
</comment>
<feature type="region of interest" description="Disordered" evidence="2">
    <location>
        <begin position="672"/>
        <end position="764"/>
    </location>
</feature>
<feature type="region of interest" description="Disordered" evidence="2">
    <location>
        <begin position="3168"/>
        <end position="3190"/>
    </location>
</feature>
<evidence type="ECO:0000313" key="8">
    <source>
        <dbReference type="EMBL" id="CAL4787905.1"/>
    </source>
</evidence>
<feature type="compositionally biased region" description="Acidic residues" evidence="2">
    <location>
        <begin position="693"/>
        <end position="704"/>
    </location>
</feature>
<keyword evidence="1" id="KW-0233">DNA recombination</keyword>
<dbReference type="OrthoDB" id="439586at2759"/>
<dbReference type="GO" id="GO:0006281">
    <property type="term" value="P:DNA repair"/>
    <property type="evidence" value="ECO:0007669"/>
    <property type="project" value="UniProtKB-KW"/>
</dbReference>
<keyword evidence="1" id="KW-0547">Nucleotide-binding</keyword>
<name>A0A9P1G5A6_9DINO</name>
<dbReference type="PANTHER" id="PTHR47642">
    <property type="entry name" value="ATP-DEPENDENT DNA HELICASE"/>
    <property type="match status" value="1"/>
</dbReference>
<dbReference type="GO" id="GO:0000723">
    <property type="term" value="P:telomere maintenance"/>
    <property type="evidence" value="ECO:0007669"/>
    <property type="project" value="InterPro"/>
</dbReference>
<dbReference type="Pfam" id="PF14214">
    <property type="entry name" value="Helitron_like_N"/>
    <property type="match status" value="1"/>
</dbReference>
<dbReference type="Proteomes" id="UP001152797">
    <property type="component" value="Unassembled WGS sequence"/>
</dbReference>
<evidence type="ECO:0000256" key="2">
    <source>
        <dbReference type="SAM" id="MobiDB-lite"/>
    </source>
</evidence>
<dbReference type="PANTHER" id="PTHR47642:SF5">
    <property type="entry name" value="ATP-DEPENDENT DNA HELICASE"/>
    <property type="match status" value="1"/>
</dbReference>
<comment type="cofactor">
    <cofactor evidence="1">
        <name>Mg(2+)</name>
        <dbReference type="ChEBI" id="CHEBI:18420"/>
    </cofactor>
</comment>
<reference evidence="6" key="1">
    <citation type="submission" date="2022-10" db="EMBL/GenBank/DDBJ databases">
        <authorList>
            <person name="Chen Y."/>
            <person name="Dougan E. K."/>
            <person name="Chan C."/>
            <person name="Rhodes N."/>
            <person name="Thang M."/>
        </authorList>
    </citation>
    <scope>NUCLEOTIDE SEQUENCE</scope>
</reference>
<dbReference type="GO" id="GO:0006310">
    <property type="term" value="P:DNA recombination"/>
    <property type="evidence" value="ECO:0007669"/>
    <property type="project" value="UniProtKB-KW"/>
</dbReference>
<organism evidence="6">
    <name type="scientific">Cladocopium goreaui</name>
    <dbReference type="NCBI Taxonomy" id="2562237"/>
    <lineage>
        <taxon>Eukaryota</taxon>
        <taxon>Sar</taxon>
        <taxon>Alveolata</taxon>
        <taxon>Dinophyceae</taxon>
        <taxon>Suessiales</taxon>
        <taxon>Symbiodiniaceae</taxon>
        <taxon>Cladocopium</taxon>
    </lineage>
</organism>
<gene>
    <name evidence="6" type="ORF">C1SCF055_LOCUS26702</name>
</gene>
<dbReference type="EMBL" id="CAMXCT010002805">
    <property type="protein sequence ID" value="CAI4000593.1"/>
    <property type="molecule type" value="Genomic_DNA"/>
</dbReference>
<dbReference type="GO" id="GO:0005524">
    <property type="term" value="F:ATP binding"/>
    <property type="evidence" value="ECO:0007669"/>
    <property type="project" value="UniProtKB-KW"/>
</dbReference>
<keyword evidence="1 8" id="KW-0347">Helicase</keyword>
<evidence type="ECO:0000313" key="6">
    <source>
        <dbReference type="EMBL" id="CAI4000593.1"/>
    </source>
</evidence>
<evidence type="ECO:0000313" key="7">
    <source>
        <dbReference type="EMBL" id="CAL1153968.1"/>
    </source>
</evidence>
<evidence type="ECO:0000259" key="3">
    <source>
        <dbReference type="Pfam" id="PF05970"/>
    </source>
</evidence>
<dbReference type="GO" id="GO:0043139">
    <property type="term" value="F:5'-3' DNA helicase activity"/>
    <property type="evidence" value="ECO:0007669"/>
    <property type="project" value="UniProtKB-EC"/>
</dbReference>